<name>A0A542DDY3_AMYCI</name>
<keyword evidence="2" id="KW-1185">Reference proteome</keyword>
<reference evidence="1 2" key="1">
    <citation type="submission" date="2019-06" db="EMBL/GenBank/DDBJ databases">
        <title>Sequencing the genomes of 1000 actinobacteria strains.</title>
        <authorList>
            <person name="Klenk H.-P."/>
        </authorList>
    </citation>
    <scope>NUCLEOTIDE SEQUENCE [LARGE SCALE GENOMIC DNA]</scope>
    <source>
        <strain evidence="1 2">DSM 45679</strain>
    </source>
</reference>
<gene>
    <name evidence="1" type="ORF">FB471_0958</name>
</gene>
<evidence type="ECO:0000313" key="1">
    <source>
        <dbReference type="EMBL" id="TQJ01287.1"/>
    </source>
</evidence>
<dbReference type="AlphaFoldDB" id="A0A542DDY3"/>
<dbReference type="RefSeq" id="WP_246076239.1">
    <property type="nucleotide sequence ID" value="NZ_VFML01000001.1"/>
</dbReference>
<organism evidence="1 2">
    <name type="scientific">Amycolatopsis cihanbeyliensis</name>
    <dbReference type="NCBI Taxonomy" id="1128664"/>
    <lineage>
        <taxon>Bacteria</taxon>
        <taxon>Bacillati</taxon>
        <taxon>Actinomycetota</taxon>
        <taxon>Actinomycetes</taxon>
        <taxon>Pseudonocardiales</taxon>
        <taxon>Pseudonocardiaceae</taxon>
        <taxon>Amycolatopsis</taxon>
    </lineage>
</organism>
<dbReference type="EMBL" id="VFML01000001">
    <property type="protein sequence ID" value="TQJ01287.1"/>
    <property type="molecule type" value="Genomic_DNA"/>
</dbReference>
<accession>A0A542DDY3</accession>
<protein>
    <submittedName>
        <fullName evidence="1">Uncharacterized protein</fullName>
    </submittedName>
</protein>
<proteinExistence type="predicted"/>
<sequence length="83" mass="9364">MARRARLGQKMKGIARIYDHVTPAMLSQIIQALEVRWLASLAALSVDEQAQLVSWFPHLRATCDQLRVQQAPKLIAISSPFDH</sequence>
<evidence type="ECO:0000313" key="2">
    <source>
        <dbReference type="Proteomes" id="UP000320876"/>
    </source>
</evidence>
<comment type="caution">
    <text evidence="1">The sequence shown here is derived from an EMBL/GenBank/DDBJ whole genome shotgun (WGS) entry which is preliminary data.</text>
</comment>
<dbReference type="Proteomes" id="UP000320876">
    <property type="component" value="Unassembled WGS sequence"/>
</dbReference>